<accession>C1MZ41</accession>
<dbReference type="PANTHER" id="PTHR34035:SF1">
    <property type="entry name" value="TESTIS-EXPRESSED PROTEIN 47"/>
    <property type="match status" value="1"/>
</dbReference>
<evidence type="ECO:0000313" key="1">
    <source>
        <dbReference type="EMBL" id="EEH54799.1"/>
    </source>
</evidence>
<protein>
    <submittedName>
        <fullName evidence="1">Predicted protein</fullName>
    </submittedName>
</protein>
<dbReference type="OMA" id="ENVWPMP"/>
<dbReference type="Proteomes" id="UP000001876">
    <property type="component" value="Unassembled WGS sequence"/>
</dbReference>
<dbReference type="STRING" id="564608.C1MZ41"/>
<evidence type="ECO:0000313" key="2">
    <source>
        <dbReference type="Proteomes" id="UP000001876"/>
    </source>
</evidence>
<dbReference type="InterPro" id="IPR055308">
    <property type="entry name" value="TEX47-like"/>
</dbReference>
<dbReference type="KEGG" id="mpp:MICPUCDRAFT_60594"/>
<dbReference type="AlphaFoldDB" id="C1MZ41"/>
<proteinExistence type="predicted"/>
<dbReference type="PANTHER" id="PTHR34035">
    <property type="entry name" value="TESTIS-EXPRESSED PROTEIN 47"/>
    <property type="match status" value="1"/>
</dbReference>
<reference evidence="1 2" key="1">
    <citation type="journal article" date="2009" name="Science">
        <title>Green evolution and dynamic adaptations revealed by genomes of the marine picoeukaryotes Micromonas.</title>
        <authorList>
            <person name="Worden A.Z."/>
            <person name="Lee J.H."/>
            <person name="Mock T."/>
            <person name="Rouze P."/>
            <person name="Simmons M.P."/>
            <person name="Aerts A.L."/>
            <person name="Allen A.E."/>
            <person name="Cuvelier M.L."/>
            <person name="Derelle E."/>
            <person name="Everett M.V."/>
            <person name="Foulon E."/>
            <person name="Grimwood J."/>
            <person name="Gundlach H."/>
            <person name="Henrissat B."/>
            <person name="Napoli C."/>
            <person name="McDonald S.M."/>
            <person name="Parker M.S."/>
            <person name="Rombauts S."/>
            <person name="Salamov A."/>
            <person name="Von Dassow P."/>
            <person name="Badger J.H."/>
            <person name="Coutinho P.M."/>
            <person name="Demir E."/>
            <person name="Dubchak I."/>
            <person name="Gentemann C."/>
            <person name="Eikrem W."/>
            <person name="Gready J.E."/>
            <person name="John U."/>
            <person name="Lanier W."/>
            <person name="Lindquist E.A."/>
            <person name="Lucas S."/>
            <person name="Mayer K.F."/>
            <person name="Moreau H."/>
            <person name="Not F."/>
            <person name="Otillar R."/>
            <person name="Panaud O."/>
            <person name="Pangilinan J."/>
            <person name="Paulsen I."/>
            <person name="Piegu B."/>
            <person name="Poliakov A."/>
            <person name="Robbens S."/>
            <person name="Schmutz J."/>
            <person name="Toulza E."/>
            <person name="Wyss T."/>
            <person name="Zelensky A."/>
            <person name="Zhou K."/>
            <person name="Armbrust E.V."/>
            <person name="Bhattacharya D."/>
            <person name="Goodenough U.W."/>
            <person name="Van de Peer Y."/>
            <person name="Grigoriev I.V."/>
        </authorList>
    </citation>
    <scope>NUCLEOTIDE SEQUENCE [LARGE SCALE GENOMIC DNA]</scope>
    <source>
        <strain evidence="1 2">CCMP1545</strain>
    </source>
</reference>
<organism evidence="2">
    <name type="scientific">Micromonas pusilla (strain CCMP1545)</name>
    <name type="common">Picoplanktonic green alga</name>
    <dbReference type="NCBI Taxonomy" id="564608"/>
    <lineage>
        <taxon>Eukaryota</taxon>
        <taxon>Viridiplantae</taxon>
        <taxon>Chlorophyta</taxon>
        <taxon>Mamiellophyceae</taxon>
        <taxon>Mamiellales</taxon>
        <taxon>Mamiellaceae</taxon>
        <taxon>Micromonas</taxon>
    </lineage>
</organism>
<sequence>MPIERPEPKAAPVDPHQSWREDLADVLDASKESLLGVVQQKLADEGKVRVSRGVRSPRYRSPARLVRRRRPVNYSFARSVLVPSRPQAPHGPGSISARVVLLCENATRMTSKDDVHAHWTSLIASTASEDDETPETTGIAIVYPDCSIVSLESTTRRVMELTRAIETRGAGECHKGPIRVCASMEDSPFTAYPTGFVSAFVEATTADAYEPEESENLVKITGGVNLAVVKLGSVLQEMNAKNAAVALTDLERAFPEVPKLVKLMGLLKNEDGAPTVTEYLDAYDASLNVDLDAENVWPMPEAISAP</sequence>
<name>C1MZ41_MICPC</name>
<gene>
    <name evidence="1" type="ORF">MICPUCDRAFT_60594</name>
</gene>
<dbReference type="OrthoDB" id="548795at2759"/>
<dbReference type="GeneID" id="9686331"/>
<keyword evidence="2" id="KW-1185">Reference proteome</keyword>
<dbReference type="eggNOG" id="ENOG502R8N0">
    <property type="taxonomic scope" value="Eukaryota"/>
</dbReference>
<dbReference type="EMBL" id="GG663743">
    <property type="protein sequence ID" value="EEH54799.1"/>
    <property type="molecule type" value="Genomic_DNA"/>
</dbReference>
<dbReference type="RefSeq" id="XP_003061149.1">
    <property type="nucleotide sequence ID" value="XM_003061103.1"/>
</dbReference>
<dbReference type="Pfam" id="PF24787">
    <property type="entry name" value="TEX47"/>
    <property type="match status" value="1"/>
</dbReference>